<dbReference type="RefSeq" id="WP_160907528.1">
    <property type="nucleotide sequence ID" value="NZ_WVHS01000003.1"/>
</dbReference>
<protein>
    <submittedName>
        <fullName evidence="3">Uncharacterized protein</fullName>
    </submittedName>
</protein>
<feature type="region of interest" description="Disordered" evidence="1">
    <location>
        <begin position="156"/>
        <end position="184"/>
    </location>
</feature>
<keyword evidence="4" id="KW-1185">Reference proteome</keyword>
<evidence type="ECO:0000256" key="2">
    <source>
        <dbReference type="SAM" id="Phobius"/>
    </source>
</evidence>
<dbReference type="Proteomes" id="UP000451233">
    <property type="component" value="Unassembled WGS sequence"/>
</dbReference>
<dbReference type="AlphaFoldDB" id="A0A7K1XZZ8"/>
<keyword evidence="2" id="KW-0812">Transmembrane</keyword>
<sequence>MNTSNDNRLEELEEVVQHTVNKVKELENRKVELPEIRLPNYTRLLEAIETELKRVQHSYPVDRIDKQVKDFKTLVDKIPDRIQYQHRHYFQDGSKGYIVGMIGMILLTVLSVGLMVTSWIDNRKMTDNSVKFRMIRQYYPVAARWANKEYHRNPEMATKNVDRLEAKQEADNEGKSTAAERELK</sequence>
<dbReference type="EMBL" id="WVHS01000003">
    <property type="protein sequence ID" value="MXV16540.1"/>
    <property type="molecule type" value="Genomic_DNA"/>
</dbReference>
<reference evidence="3 4" key="1">
    <citation type="submission" date="2019-11" db="EMBL/GenBank/DDBJ databases">
        <title>Pedobacter sp. HMF7056 Genome sequencing and assembly.</title>
        <authorList>
            <person name="Kang H."/>
            <person name="Kim H."/>
            <person name="Joh K."/>
        </authorList>
    </citation>
    <scope>NUCLEOTIDE SEQUENCE [LARGE SCALE GENOMIC DNA]</scope>
    <source>
        <strain evidence="3 4">HMF7056</strain>
    </source>
</reference>
<evidence type="ECO:0000313" key="4">
    <source>
        <dbReference type="Proteomes" id="UP000451233"/>
    </source>
</evidence>
<proteinExistence type="predicted"/>
<accession>A0A7K1XZZ8</accession>
<gene>
    <name evidence="3" type="ORF">GS398_14630</name>
</gene>
<name>A0A7K1XZZ8_9SPHI</name>
<evidence type="ECO:0000256" key="1">
    <source>
        <dbReference type="SAM" id="MobiDB-lite"/>
    </source>
</evidence>
<evidence type="ECO:0000313" key="3">
    <source>
        <dbReference type="EMBL" id="MXV16540.1"/>
    </source>
</evidence>
<keyword evidence="2" id="KW-0472">Membrane</keyword>
<feature type="transmembrane region" description="Helical" evidence="2">
    <location>
        <begin position="97"/>
        <end position="120"/>
    </location>
</feature>
<keyword evidence="2" id="KW-1133">Transmembrane helix</keyword>
<organism evidence="3 4">
    <name type="scientific">Hufsiella ginkgonis</name>
    <dbReference type="NCBI Taxonomy" id="2695274"/>
    <lineage>
        <taxon>Bacteria</taxon>
        <taxon>Pseudomonadati</taxon>
        <taxon>Bacteroidota</taxon>
        <taxon>Sphingobacteriia</taxon>
        <taxon>Sphingobacteriales</taxon>
        <taxon>Sphingobacteriaceae</taxon>
        <taxon>Hufsiella</taxon>
    </lineage>
</organism>
<comment type="caution">
    <text evidence="3">The sequence shown here is derived from an EMBL/GenBank/DDBJ whole genome shotgun (WGS) entry which is preliminary data.</text>
</comment>